<feature type="non-terminal residue" evidence="2">
    <location>
        <position position="1"/>
    </location>
</feature>
<accession>A0A8J2JN93</accession>
<keyword evidence="1" id="KW-1133">Transmembrane helix</keyword>
<sequence>MDSLDPLIVTEEREVCCCGARGWTLVIGWLHIIYGVLVLLVLVKIGVDVNGMLDPEKDLHSQLGLAPAVVSVLLGIFGMVLILAVLTIIMAAILICGCNNKNPQ</sequence>
<dbReference type="Proteomes" id="UP000708208">
    <property type="component" value="Unassembled WGS sequence"/>
</dbReference>
<reference evidence="2" key="1">
    <citation type="submission" date="2021-06" db="EMBL/GenBank/DDBJ databases">
        <authorList>
            <person name="Hodson N. C."/>
            <person name="Mongue J. A."/>
            <person name="Jaron S. K."/>
        </authorList>
    </citation>
    <scope>NUCLEOTIDE SEQUENCE</scope>
</reference>
<dbReference type="EMBL" id="CAJVCH010008092">
    <property type="protein sequence ID" value="CAG7662497.1"/>
    <property type="molecule type" value="Genomic_DNA"/>
</dbReference>
<feature type="transmembrane region" description="Helical" evidence="1">
    <location>
        <begin position="23"/>
        <end position="45"/>
    </location>
</feature>
<keyword evidence="1" id="KW-0812">Transmembrane</keyword>
<organism evidence="2 3">
    <name type="scientific">Allacma fusca</name>
    <dbReference type="NCBI Taxonomy" id="39272"/>
    <lineage>
        <taxon>Eukaryota</taxon>
        <taxon>Metazoa</taxon>
        <taxon>Ecdysozoa</taxon>
        <taxon>Arthropoda</taxon>
        <taxon>Hexapoda</taxon>
        <taxon>Collembola</taxon>
        <taxon>Symphypleona</taxon>
        <taxon>Sminthuridae</taxon>
        <taxon>Allacma</taxon>
    </lineage>
</organism>
<feature type="transmembrane region" description="Helical" evidence="1">
    <location>
        <begin position="65"/>
        <end position="98"/>
    </location>
</feature>
<gene>
    <name evidence="2" type="ORF">AFUS01_LOCUS1455</name>
</gene>
<evidence type="ECO:0000313" key="2">
    <source>
        <dbReference type="EMBL" id="CAG7662497.1"/>
    </source>
</evidence>
<evidence type="ECO:0000256" key="1">
    <source>
        <dbReference type="SAM" id="Phobius"/>
    </source>
</evidence>
<dbReference type="AlphaFoldDB" id="A0A8J2JN93"/>
<proteinExistence type="predicted"/>
<keyword evidence="1" id="KW-0472">Membrane</keyword>
<comment type="caution">
    <text evidence="2">The sequence shown here is derived from an EMBL/GenBank/DDBJ whole genome shotgun (WGS) entry which is preliminary data.</text>
</comment>
<name>A0A8J2JN93_9HEXA</name>
<keyword evidence="3" id="KW-1185">Reference proteome</keyword>
<evidence type="ECO:0000313" key="3">
    <source>
        <dbReference type="Proteomes" id="UP000708208"/>
    </source>
</evidence>
<protein>
    <submittedName>
        <fullName evidence="2">Uncharacterized protein</fullName>
    </submittedName>
</protein>